<sequence length="217" mass="24391">MAQFFAYEATFIAVKSPASAPGLLRARSAETFRRVEQRDTVHGYVSDLQSRALRCDFLKVPLPPQPEAGENAGSVGHPEFCRKPCIFALAGNRCFHSASCNFCHKDHDKHTKLGRRQRELLQQLGEADRLALILPFLRAKELQEADGLLSRLETRLFSLTSARAAAPSWQILQLRRNLGHLSFRHLLLLWPSAAQLELALRELQELQALVAGNVCKR</sequence>
<evidence type="ECO:0000313" key="1">
    <source>
        <dbReference type="EMBL" id="CAJ1405486.1"/>
    </source>
</evidence>
<comment type="caution">
    <text evidence="1">The sequence shown here is derived from an EMBL/GenBank/DDBJ whole genome shotgun (WGS) entry which is preliminary data.</text>
</comment>
<protein>
    <recommendedName>
        <fullName evidence="3">C3H1-type domain-containing protein</fullName>
    </recommendedName>
</protein>
<proteinExistence type="predicted"/>
<evidence type="ECO:0008006" key="3">
    <source>
        <dbReference type="Google" id="ProtNLM"/>
    </source>
</evidence>
<gene>
    <name evidence="1" type="ORF">EVOR1521_LOCUS27680</name>
</gene>
<reference evidence="1" key="1">
    <citation type="submission" date="2023-08" db="EMBL/GenBank/DDBJ databases">
        <authorList>
            <person name="Chen Y."/>
            <person name="Shah S."/>
            <person name="Dougan E. K."/>
            <person name="Thang M."/>
            <person name="Chan C."/>
        </authorList>
    </citation>
    <scope>NUCLEOTIDE SEQUENCE</scope>
</reference>
<organism evidence="1 2">
    <name type="scientific">Effrenium voratum</name>
    <dbReference type="NCBI Taxonomy" id="2562239"/>
    <lineage>
        <taxon>Eukaryota</taxon>
        <taxon>Sar</taxon>
        <taxon>Alveolata</taxon>
        <taxon>Dinophyceae</taxon>
        <taxon>Suessiales</taxon>
        <taxon>Symbiodiniaceae</taxon>
        <taxon>Effrenium</taxon>
    </lineage>
</organism>
<dbReference type="AlphaFoldDB" id="A0AA36NIR1"/>
<dbReference type="EMBL" id="CAUJNA010003587">
    <property type="protein sequence ID" value="CAJ1405486.1"/>
    <property type="molecule type" value="Genomic_DNA"/>
</dbReference>
<name>A0AA36NIR1_9DINO</name>
<accession>A0AA36NIR1</accession>
<dbReference type="Proteomes" id="UP001178507">
    <property type="component" value="Unassembled WGS sequence"/>
</dbReference>
<keyword evidence="2" id="KW-1185">Reference proteome</keyword>
<evidence type="ECO:0000313" key="2">
    <source>
        <dbReference type="Proteomes" id="UP001178507"/>
    </source>
</evidence>